<dbReference type="SUPFAM" id="SSF55821">
    <property type="entry name" value="YrdC/RibB"/>
    <property type="match status" value="1"/>
</dbReference>
<dbReference type="EMBL" id="FUZV01000001">
    <property type="protein sequence ID" value="SKC61977.1"/>
    <property type="molecule type" value="Genomic_DNA"/>
</dbReference>
<evidence type="ECO:0000256" key="4">
    <source>
        <dbReference type="ARBA" id="ARBA00022694"/>
    </source>
</evidence>
<dbReference type="RefSeq" id="WP_079723914.1">
    <property type="nucleotide sequence ID" value="NZ_BMCL01000002.1"/>
</dbReference>
<evidence type="ECO:0000256" key="2">
    <source>
        <dbReference type="ARBA" id="ARBA00022490"/>
    </source>
</evidence>
<evidence type="ECO:0000256" key="5">
    <source>
        <dbReference type="ARBA" id="ARBA00022695"/>
    </source>
</evidence>
<comment type="subcellular location">
    <subcellularLocation>
        <location evidence="1 9">Cytoplasm</location>
    </subcellularLocation>
</comment>
<feature type="region of interest" description="Disordered" evidence="10">
    <location>
        <begin position="163"/>
        <end position="188"/>
    </location>
</feature>
<dbReference type="GO" id="GO:0000049">
    <property type="term" value="F:tRNA binding"/>
    <property type="evidence" value="ECO:0007669"/>
    <property type="project" value="TreeGrafter"/>
</dbReference>
<keyword evidence="6 9" id="KW-0547">Nucleotide-binding</keyword>
<dbReference type="EC" id="2.7.7.87" evidence="9"/>
<dbReference type="InterPro" id="IPR017945">
    <property type="entry name" value="DHBP_synth_RibB-like_a/b_dom"/>
</dbReference>
<evidence type="ECO:0000256" key="3">
    <source>
        <dbReference type="ARBA" id="ARBA00022679"/>
    </source>
</evidence>
<protein>
    <recommendedName>
        <fullName evidence="9">Threonylcarbamoyl-AMP synthase</fullName>
        <shortName evidence="9">TC-AMP synthase</shortName>
        <ecNumber evidence="9">2.7.7.87</ecNumber>
    </recommendedName>
    <alternativeName>
        <fullName evidence="9">L-threonylcarbamoyladenylate synthase</fullName>
    </alternativeName>
    <alternativeName>
        <fullName evidence="9">t(6)A37 threonylcarbamoyladenosine biosynthesis protein TsaC</fullName>
    </alternativeName>
    <alternativeName>
        <fullName evidence="9">tRNA threonylcarbamoyladenosine biosynthesis protein TsaC</fullName>
    </alternativeName>
</protein>
<comment type="catalytic activity">
    <reaction evidence="8 9">
        <text>L-threonine + hydrogencarbonate + ATP = L-threonylcarbamoyladenylate + diphosphate + H2O</text>
        <dbReference type="Rhea" id="RHEA:36407"/>
        <dbReference type="ChEBI" id="CHEBI:15377"/>
        <dbReference type="ChEBI" id="CHEBI:17544"/>
        <dbReference type="ChEBI" id="CHEBI:30616"/>
        <dbReference type="ChEBI" id="CHEBI:33019"/>
        <dbReference type="ChEBI" id="CHEBI:57926"/>
        <dbReference type="ChEBI" id="CHEBI:73682"/>
        <dbReference type="EC" id="2.7.7.87"/>
    </reaction>
</comment>
<evidence type="ECO:0000313" key="13">
    <source>
        <dbReference type="Proteomes" id="UP000190341"/>
    </source>
</evidence>
<evidence type="ECO:0000259" key="11">
    <source>
        <dbReference type="PROSITE" id="PS51163"/>
    </source>
</evidence>
<sequence>MPAGRLSNEEAVIALRAGGVILYPTEGVWGIGCDPFQEAAVMRLLDVKQRMVEKGVILIAADLDQLRPCLDLGALPAARLAAVLESWPGPNTWVMPATPQVPRWITGDHDSLAVRVSAHPTVVALCRAFGGPLVSTSANLSGQPAVTRREDLDPQLLARVAGVSEGETGGLTTPTPIRDARSGQSLRA</sequence>
<keyword evidence="13" id="KW-1185">Reference proteome</keyword>
<dbReference type="PANTHER" id="PTHR17490">
    <property type="entry name" value="SUA5"/>
    <property type="match status" value="1"/>
</dbReference>
<dbReference type="Pfam" id="PF01300">
    <property type="entry name" value="Sua5_yciO_yrdC"/>
    <property type="match status" value="1"/>
</dbReference>
<dbReference type="PANTHER" id="PTHR17490:SF18">
    <property type="entry name" value="THREONYLCARBAMOYL-AMP SYNTHASE"/>
    <property type="match status" value="1"/>
</dbReference>
<dbReference type="GO" id="GO:0002949">
    <property type="term" value="P:tRNA threonylcarbamoyladenosine modification"/>
    <property type="evidence" value="ECO:0007669"/>
    <property type="project" value="UniProtKB-UniRule"/>
</dbReference>
<dbReference type="HAMAP" id="MF_01852">
    <property type="entry name" value="TsaC"/>
    <property type="match status" value="1"/>
</dbReference>
<evidence type="ECO:0000256" key="7">
    <source>
        <dbReference type="ARBA" id="ARBA00022840"/>
    </source>
</evidence>
<dbReference type="OrthoDB" id="9814580at2"/>
<comment type="function">
    <text evidence="9">Required for the formation of a threonylcarbamoyl group on adenosine at position 37 (t(6)A37) in tRNAs that read codons beginning with adenine. Catalyzes the conversion of L-threonine, HCO(3)(-)/CO(2) and ATP to give threonylcarbamoyl-AMP (TC-AMP) as the acyladenylate intermediate, with the release of diphosphate.</text>
</comment>
<accession>A0A1T5KE82</accession>
<evidence type="ECO:0000256" key="9">
    <source>
        <dbReference type="HAMAP-Rule" id="MF_01852"/>
    </source>
</evidence>
<organism evidence="12 13">
    <name type="scientific">Pseudoxanthomonas indica</name>
    <dbReference type="NCBI Taxonomy" id="428993"/>
    <lineage>
        <taxon>Bacteria</taxon>
        <taxon>Pseudomonadati</taxon>
        <taxon>Pseudomonadota</taxon>
        <taxon>Gammaproteobacteria</taxon>
        <taxon>Lysobacterales</taxon>
        <taxon>Lysobacteraceae</taxon>
        <taxon>Pseudoxanthomonas</taxon>
    </lineage>
</organism>
<evidence type="ECO:0000256" key="10">
    <source>
        <dbReference type="SAM" id="MobiDB-lite"/>
    </source>
</evidence>
<keyword evidence="7 9" id="KW-0067">ATP-binding</keyword>
<dbReference type="PROSITE" id="PS51163">
    <property type="entry name" value="YRDC"/>
    <property type="match status" value="1"/>
</dbReference>
<gene>
    <name evidence="9" type="primary">tsaC</name>
    <name evidence="12" type="ORF">SAMN06296058_1629</name>
</gene>
<keyword evidence="2 9" id="KW-0963">Cytoplasm</keyword>
<reference evidence="12 13" key="1">
    <citation type="submission" date="2017-02" db="EMBL/GenBank/DDBJ databases">
        <authorList>
            <person name="Peterson S.W."/>
        </authorList>
    </citation>
    <scope>NUCLEOTIDE SEQUENCE [LARGE SCALE GENOMIC DNA]</scope>
    <source>
        <strain evidence="12 13">P15</strain>
    </source>
</reference>
<feature type="domain" description="YrdC-like" evidence="11">
    <location>
        <begin position="5"/>
        <end position="188"/>
    </location>
</feature>
<dbReference type="FunFam" id="3.90.870.10:FF:000004">
    <property type="entry name" value="Threonylcarbamoyl-AMP synthase"/>
    <property type="match status" value="1"/>
</dbReference>
<dbReference type="GO" id="GO:0061710">
    <property type="term" value="F:L-threonylcarbamoyladenylate synthase"/>
    <property type="evidence" value="ECO:0007669"/>
    <property type="project" value="UniProtKB-EC"/>
</dbReference>
<evidence type="ECO:0000256" key="6">
    <source>
        <dbReference type="ARBA" id="ARBA00022741"/>
    </source>
</evidence>
<evidence type="ECO:0000256" key="1">
    <source>
        <dbReference type="ARBA" id="ARBA00004496"/>
    </source>
</evidence>
<dbReference type="GO" id="GO:0005737">
    <property type="term" value="C:cytoplasm"/>
    <property type="evidence" value="ECO:0007669"/>
    <property type="project" value="UniProtKB-SubCell"/>
</dbReference>
<evidence type="ECO:0000256" key="8">
    <source>
        <dbReference type="ARBA" id="ARBA00048366"/>
    </source>
</evidence>
<dbReference type="GO" id="GO:0005524">
    <property type="term" value="F:ATP binding"/>
    <property type="evidence" value="ECO:0007669"/>
    <property type="project" value="UniProtKB-UniRule"/>
</dbReference>
<dbReference type="GO" id="GO:0006450">
    <property type="term" value="P:regulation of translational fidelity"/>
    <property type="evidence" value="ECO:0007669"/>
    <property type="project" value="TreeGrafter"/>
</dbReference>
<dbReference type="InterPro" id="IPR023535">
    <property type="entry name" value="TC-AMP_synthase"/>
</dbReference>
<dbReference type="GO" id="GO:0003725">
    <property type="term" value="F:double-stranded RNA binding"/>
    <property type="evidence" value="ECO:0007669"/>
    <property type="project" value="InterPro"/>
</dbReference>
<dbReference type="InterPro" id="IPR050156">
    <property type="entry name" value="TC-AMP_synthase_SUA5"/>
</dbReference>
<keyword evidence="5 9" id="KW-0548">Nucleotidyltransferase</keyword>
<proteinExistence type="inferred from homology"/>
<dbReference type="Gene3D" id="3.90.870.10">
    <property type="entry name" value="DHBP synthase"/>
    <property type="match status" value="1"/>
</dbReference>
<evidence type="ECO:0000313" key="12">
    <source>
        <dbReference type="EMBL" id="SKC61977.1"/>
    </source>
</evidence>
<keyword evidence="3 9" id="KW-0808">Transferase</keyword>
<dbReference type="InterPro" id="IPR006070">
    <property type="entry name" value="Sua5-like_dom"/>
</dbReference>
<dbReference type="Proteomes" id="UP000190341">
    <property type="component" value="Unassembled WGS sequence"/>
</dbReference>
<comment type="similarity">
    <text evidence="9">Belongs to the SUA5 family. TsaC subfamily.</text>
</comment>
<dbReference type="STRING" id="428993.SAMN06296058_1629"/>
<keyword evidence="4 9" id="KW-0819">tRNA processing</keyword>
<name>A0A1T5KE82_9GAMM</name>
<dbReference type="AlphaFoldDB" id="A0A1T5KE82"/>